<gene>
    <name evidence="2" type="ORF">MSEN_17220</name>
</gene>
<name>A0A7I9XJ49_9MYCO</name>
<dbReference type="InterPro" id="IPR037401">
    <property type="entry name" value="SnoaL-like"/>
</dbReference>
<dbReference type="AlphaFoldDB" id="A0A7I9XJ49"/>
<dbReference type="Proteomes" id="UP000465263">
    <property type="component" value="Unassembled WGS sequence"/>
</dbReference>
<dbReference type="SUPFAM" id="SSF54427">
    <property type="entry name" value="NTF2-like"/>
    <property type="match status" value="1"/>
</dbReference>
<reference evidence="2 3" key="1">
    <citation type="journal article" date="2019" name="Emerg. Microbes Infect.">
        <title>Comprehensive subspecies identification of 175 nontuberculous mycobacteria species based on 7547 genomic profiles.</title>
        <authorList>
            <person name="Matsumoto Y."/>
            <person name="Kinjo T."/>
            <person name="Motooka D."/>
            <person name="Nabeya D."/>
            <person name="Jung N."/>
            <person name="Uechi K."/>
            <person name="Horii T."/>
            <person name="Iida T."/>
            <person name="Fujita J."/>
            <person name="Nakamura S."/>
        </authorList>
    </citation>
    <scope>NUCLEOTIDE SEQUENCE [LARGE SCALE GENOMIC DNA]</scope>
    <source>
        <strain evidence="2 3">JCM 16017</strain>
    </source>
</reference>
<dbReference type="Pfam" id="PF12680">
    <property type="entry name" value="SnoaL_2"/>
    <property type="match status" value="1"/>
</dbReference>
<evidence type="ECO:0000313" key="2">
    <source>
        <dbReference type="EMBL" id="GFG70002.1"/>
    </source>
</evidence>
<sequence length="374" mass="41442">MNIDHRRGAAFEPGDMIRYQQAAWDDSPDTWIHITAVHRLSAIGAVVTHVARGISQEGFDAEWRDINVLTVNGDLISHSELFGEADLDAALARFEELSRSRPALENAATRNWSRLADGFNRRDGNAILALVSEDGRYDDRRNGLNHVLEGRERRKVVEATLETALSTWRLEIEPIAVRGSRLSLTRGCYRDTGDADRPIAAEMLHVMEVDADGLMQHTATFDPDDIDAAYEELDARYLAGEAAVYAPTWSVIAEGYGALNRHEIPQLAVDFVSLDHRRGIAFAPGEMVPYMWATFAVASDIRINIDVVHRLSALGMVFTHAAYGTSQDGFTAEWRETALLTVSGGLVNRCEMFDETDVQAALARFEELHSAASS</sequence>
<proteinExistence type="predicted"/>
<dbReference type="InterPro" id="IPR032710">
    <property type="entry name" value="NTF2-like_dom_sf"/>
</dbReference>
<dbReference type="EMBL" id="BLKV01000001">
    <property type="protein sequence ID" value="GFG70002.1"/>
    <property type="molecule type" value="Genomic_DNA"/>
</dbReference>
<feature type="domain" description="SnoaL-like" evidence="1">
    <location>
        <begin position="114"/>
        <end position="215"/>
    </location>
</feature>
<evidence type="ECO:0000313" key="3">
    <source>
        <dbReference type="Proteomes" id="UP000465263"/>
    </source>
</evidence>
<protein>
    <recommendedName>
        <fullName evidence="1">SnoaL-like domain-containing protein</fullName>
    </recommendedName>
</protein>
<accession>A0A7I9XJ49</accession>
<evidence type="ECO:0000259" key="1">
    <source>
        <dbReference type="Pfam" id="PF12680"/>
    </source>
</evidence>
<keyword evidence="3" id="KW-1185">Reference proteome</keyword>
<comment type="caution">
    <text evidence="2">The sequence shown here is derived from an EMBL/GenBank/DDBJ whole genome shotgun (WGS) entry which is preliminary data.</text>
</comment>
<dbReference type="Gene3D" id="3.10.450.50">
    <property type="match status" value="1"/>
</dbReference>
<organism evidence="2 3">
    <name type="scientific">Mycolicibacter senuensis</name>
    <dbReference type="NCBI Taxonomy" id="386913"/>
    <lineage>
        <taxon>Bacteria</taxon>
        <taxon>Bacillati</taxon>
        <taxon>Actinomycetota</taxon>
        <taxon>Actinomycetes</taxon>
        <taxon>Mycobacteriales</taxon>
        <taxon>Mycobacteriaceae</taxon>
        <taxon>Mycolicibacter</taxon>
    </lineage>
</organism>